<evidence type="ECO:0000313" key="8">
    <source>
        <dbReference type="Proteomes" id="UP000252519"/>
    </source>
</evidence>
<keyword evidence="2 4" id="KW-0863">Zinc-finger</keyword>
<name>A0A368GYY6_ANCCA</name>
<dbReference type="PANTHER" id="PTHR11264:SF7">
    <property type="entry name" value="URACIL-DNA GLYCOSYLASE"/>
    <property type="match status" value="1"/>
</dbReference>
<dbReference type="GO" id="GO:0008270">
    <property type="term" value="F:zinc ion binding"/>
    <property type="evidence" value="ECO:0007669"/>
    <property type="project" value="UniProtKB-KW"/>
</dbReference>
<evidence type="ECO:0000256" key="5">
    <source>
        <dbReference type="SAM" id="MobiDB-lite"/>
    </source>
</evidence>
<dbReference type="Pfam" id="PF00096">
    <property type="entry name" value="zf-C2H2"/>
    <property type="match status" value="2"/>
</dbReference>
<reference evidence="7 8" key="1">
    <citation type="submission" date="2014-10" db="EMBL/GenBank/DDBJ databases">
        <title>Draft genome of the hookworm Ancylostoma caninum.</title>
        <authorList>
            <person name="Mitreva M."/>
        </authorList>
    </citation>
    <scope>NUCLEOTIDE SEQUENCE [LARGE SCALE GENOMIC DNA]</scope>
    <source>
        <strain evidence="7 8">Baltimore</strain>
    </source>
</reference>
<dbReference type="SMART" id="SM00355">
    <property type="entry name" value="ZnF_C2H2"/>
    <property type="match status" value="3"/>
</dbReference>
<dbReference type="Proteomes" id="UP000252519">
    <property type="component" value="Unassembled WGS sequence"/>
</dbReference>
<protein>
    <submittedName>
        <fullName evidence="7">Putative uracil-DNA glycosylase</fullName>
    </submittedName>
</protein>
<dbReference type="GO" id="GO:0004844">
    <property type="term" value="F:uracil DNA N-glycosylase activity"/>
    <property type="evidence" value="ECO:0007669"/>
    <property type="project" value="InterPro"/>
</dbReference>
<dbReference type="Gene3D" id="3.40.470.10">
    <property type="entry name" value="Uracil-DNA glycosylase-like domain"/>
    <property type="match status" value="1"/>
</dbReference>
<dbReference type="InterPro" id="IPR002043">
    <property type="entry name" value="UDG_fam1"/>
</dbReference>
<dbReference type="FunFam" id="3.30.160.60:FF:002343">
    <property type="entry name" value="Zinc finger protein 33A"/>
    <property type="match status" value="1"/>
</dbReference>
<feature type="domain" description="C2H2-type" evidence="6">
    <location>
        <begin position="493"/>
        <end position="520"/>
    </location>
</feature>
<dbReference type="FunFam" id="3.30.160.60:FF:001755">
    <property type="entry name" value="Zinc finger protein 989"/>
    <property type="match status" value="1"/>
</dbReference>
<evidence type="ECO:0000256" key="2">
    <source>
        <dbReference type="ARBA" id="ARBA00022771"/>
    </source>
</evidence>
<organism evidence="7 8">
    <name type="scientific">Ancylostoma caninum</name>
    <name type="common">Dog hookworm</name>
    <dbReference type="NCBI Taxonomy" id="29170"/>
    <lineage>
        <taxon>Eukaryota</taxon>
        <taxon>Metazoa</taxon>
        <taxon>Ecdysozoa</taxon>
        <taxon>Nematoda</taxon>
        <taxon>Chromadorea</taxon>
        <taxon>Rhabditida</taxon>
        <taxon>Rhabditina</taxon>
        <taxon>Rhabditomorpha</taxon>
        <taxon>Strongyloidea</taxon>
        <taxon>Ancylostomatidae</taxon>
        <taxon>Ancylostomatinae</taxon>
        <taxon>Ancylostoma</taxon>
    </lineage>
</organism>
<dbReference type="GO" id="GO:0005634">
    <property type="term" value="C:nucleus"/>
    <property type="evidence" value="ECO:0007669"/>
    <property type="project" value="TreeGrafter"/>
</dbReference>
<evidence type="ECO:0000256" key="4">
    <source>
        <dbReference type="PROSITE-ProRule" id="PRU00042"/>
    </source>
</evidence>
<dbReference type="SUPFAM" id="SSF57667">
    <property type="entry name" value="beta-beta-alpha zinc fingers"/>
    <property type="match status" value="1"/>
</dbReference>
<dbReference type="PANTHER" id="PTHR11264">
    <property type="entry name" value="URACIL-DNA GLYCOSYLASE"/>
    <property type="match status" value="1"/>
</dbReference>
<keyword evidence="1" id="KW-0479">Metal-binding</keyword>
<dbReference type="GO" id="GO:0005739">
    <property type="term" value="C:mitochondrion"/>
    <property type="evidence" value="ECO:0007669"/>
    <property type="project" value="TreeGrafter"/>
</dbReference>
<evidence type="ECO:0000259" key="6">
    <source>
        <dbReference type="PROSITE" id="PS50157"/>
    </source>
</evidence>
<keyword evidence="3" id="KW-0862">Zinc</keyword>
<dbReference type="STRING" id="29170.A0A368GYY6"/>
<feature type="region of interest" description="Disordered" evidence="5">
    <location>
        <begin position="386"/>
        <end position="412"/>
    </location>
</feature>
<evidence type="ECO:0000256" key="3">
    <source>
        <dbReference type="ARBA" id="ARBA00022833"/>
    </source>
</evidence>
<dbReference type="SUPFAM" id="SSF52141">
    <property type="entry name" value="Uracil-DNA glycosylase-like"/>
    <property type="match status" value="1"/>
</dbReference>
<evidence type="ECO:0000256" key="1">
    <source>
        <dbReference type="ARBA" id="ARBA00022723"/>
    </source>
</evidence>
<dbReference type="InterPro" id="IPR036236">
    <property type="entry name" value="Znf_C2H2_sf"/>
</dbReference>
<dbReference type="OrthoDB" id="8113227at2759"/>
<dbReference type="PROSITE" id="PS00028">
    <property type="entry name" value="ZINC_FINGER_C2H2_1"/>
    <property type="match status" value="1"/>
</dbReference>
<comment type="caution">
    <text evidence="7">The sequence shown here is derived from an EMBL/GenBank/DDBJ whole genome shotgun (WGS) entry which is preliminary data.</text>
</comment>
<feature type="domain" description="C2H2-type" evidence="6">
    <location>
        <begin position="521"/>
        <end position="543"/>
    </location>
</feature>
<dbReference type="GO" id="GO:0097510">
    <property type="term" value="P:base-excision repair, AP site formation via deaminated base removal"/>
    <property type="evidence" value="ECO:0007669"/>
    <property type="project" value="TreeGrafter"/>
</dbReference>
<dbReference type="EMBL" id="JOJR01000050">
    <property type="protein sequence ID" value="RCN48207.1"/>
    <property type="molecule type" value="Genomic_DNA"/>
</dbReference>
<dbReference type="InterPro" id="IPR013087">
    <property type="entry name" value="Znf_C2H2_type"/>
</dbReference>
<keyword evidence="8" id="KW-1185">Reference proteome</keyword>
<dbReference type="Gene3D" id="3.30.160.60">
    <property type="entry name" value="Classic Zinc Finger"/>
    <property type="match status" value="2"/>
</dbReference>
<evidence type="ECO:0000313" key="7">
    <source>
        <dbReference type="EMBL" id="RCN48207.1"/>
    </source>
</evidence>
<dbReference type="CDD" id="cd10027">
    <property type="entry name" value="UDG-F1-like"/>
    <property type="match status" value="1"/>
</dbReference>
<gene>
    <name evidence="7" type="ORF">ANCCAN_05753</name>
</gene>
<proteinExistence type="predicted"/>
<feature type="region of interest" description="Disordered" evidence="5">
    <location>
        <begin position="588"/>
        <end position="609"/>
    </location>
</feature>
<accession>A0A368GYY6</accession>
<dbReference type="AlphaFoldDB" id="A0A368GYY6"/>
<sequence>MSLPETKLGMMMFAKNVFGMEEMAPSPQKKIPDMFLRALKRKADSTAPVSTSAGDSEKKMKLDQVEVQKENMGTSSELESASLYTSSASFSLYPTTGIFTLYPLLKEKRWRSVLETEFNMKYMRDIEEFLRNQYAKAHGLSFSVKKGVPPPPSLKNIYKELSTDIPGFVIPNHGFLENWATQGVFMLNATLTVESGKANSHEKIGWQRFTDKVISLVSAMTNGVVFLLWGGFAHKKEIMIDKKKHVVIKEELFLHAEACIMEAFENEVIAAFNDVPFSALRRNLVALNDVAPSSTPAVSNPRAGLGITVKKSNTVQREEFVTIKVGEEQSDRDKVAAEDRLPESQNKEQIYHPKLVTYSSKNDDISQAQTIEGPNGLKLVVSVETAENAEPPPTLNAEESSTTEPAGEANVSESDCFWEEEEDMHLDSAEVSHRELEPGTSFNPVNRPHVIGALANANDDPYKPKMECPTCGLVLYRHNFSTHYRIHTGELPFYCEFCPKRFRTSSSLKVHVRAHTGEKPYICPMCGYSTITKRNLDRHIENHHVRLGGSRGPATRKSRYRENIEPDWMDEMNSHVEPRFDRNLNENVEESNDWERRSHMNLVQDSNSS</sequence>
<dbReference type="PROSITE" id="PS50157">
    <property type="entry name" value="ZINC_FINGER_C2H2_2"/>
    <property type="match status" value="2"/>
</dbReference>
<dbReference type="InterPro" id="IPR036895">
    <property type="entry name" value="Uracil-DNA_glycosylase-like_sf"/>
</dbReference>